<feature type="region of interest" description="Disordered" evidence="1">
    <location>
        <begin position="71"/>
        <end position="126"/>
    </location>
</feature>
<organism evidence="2 3">
    <name type="scientific">Umbelopsis ramanniana AG</name>
    <dbReference type="NCBI Taxonomy" id="1314678"/>
    <lineage>
        <taxon>Eukaryota</taxon>
        <taxon>Fungi</taxon>
        <taxon>Fungi incertae sedis</taxon>
        <taxon>Mucoromycota</taxon>
        <taxon>Mucoromycotina</taxon>
        <taxon>Umbelopsidomycetes</taxon>
        <taxon>Umbelopsidales</taxon>
        <taxon>Umbelopsidaceae</taxon>
        <taxon>Umbelopsis</taxon>
    </lineage>
</organism>
<comment type="caution">
    <text evidence="2">The sequence shown here is derived from an EMBL/GenBank/DDBJ whole genome shotgun (WGS) entry which is preliminary data.</text>
</comment>
<feature type="compositionally biased region" description="Acidic residues" evidence="1">
    <location>
        <begin position="71"/>
        <end position="80"/>
    </location>
</feature>
<evidence type="ECO:0000313" key="3">
    <source>
        <dbReference type="Proteomes" id="UP001206595"/>
    </source>
</evidence>
<accession>A0AAD5E999</accession>
<dbReference type="AlphaFoldDB" id="A0AAD5E999"/>
<dbReference type="RefSeq" id="XP_051444206.1">
    <property type="nucleotide sequence ID" value="XM_051589388.1"/>
</dbReference>
<protein>
    <submittedName>
        <fullName evidence="2">Uncharacterized protein</fullName>
    </submittedName>
</protein>
<feature type="compositionally biased region" description="Polar residues" evidence="1">
    <location>
        <begin position="95"/>
        <end position="104"/>
    </location>
</feature>
<sequence>MPIHIRSESPQRDREGSQTIHLPFRSRLNFLRLLLPPATLRLYDNESPSENRVNAHTHFLLRNIELLTDFEDDSSDEDSEIETHYTPPRRRPRQNTDPRQNYSDDSSRGIPTDIYESDDSEESNSTMRNLEESLFNDMYIHRRSSLDEEKSIQDDDEELQNLFIKRVSNEKDSTIYLTADGTYDPMVSFVARVLDGTYGGTPRSGIVCCKDVLPVSDAPESQTDLRGLQAIIKRISRMIEDLPSSSIQRSHVYDYIQTIEAQPILDR</sequence>
<dbReference type="Proteomes" id="UP001206595">
    <property type="component" value="Unassembled WGS sequence"/>
</dbReference>
<dbReference type="EMBL" id="MU620922">
    <property type="protein sequence ID" value="KAI8579202.1"/>
    <property type="molecule type" value="Genomic_DNA"/>
</dbReference>
<reference evidence="2" key="1">
    <citation type="submission" date="2021-06" db="EMBL/GenBank/DDBJ databases">
        <authorList>
            <consortium name="DOE Joint Genome Institute"/>
            <person name="Mondo S.J."/>
            <person name="Amses K.R."/>
            <person name="Simmons D.R."/>
            <person name="Longcore J.E."/>
            <person name="Seto K."/>
            <person name="Alves G.H."/>
            <person name="Bonds A.E."/>
            <person name="Quandt C.A."/>
            <person name="Davis W.J."/>
            <person name="Chang Y."/>
            <person name="Letcher P.M."/>
            <person name="Powell M.J."/>
            <person name="Kuo A."/>
            <person name="Labutti K."/>
            <person name="Pangilinan J."/>
            <person name="Andreopoulos W."/>
            <person name="Tritt A."/>
            <person name="Riley R."/>
            <person name="Hundley H."/>
            <person name="Johnson J."/>
            <person name="Lipzen A."/>
            <person name="Barry K."/>
            <person name="Berbee M.L."/>
            <person name="Buchler N.E."/>
            <person name="Grigoriev I.V."/>
            <person name="Spatafora J.W."/>
            <person name="Stajich J.E."/>
            <person name="James T.Y."/>
        </authorList>
    </citation>
    <scope>NUCLEOTIDE SEQUENCE</scope>
    <source>
        <strain evidence="2">AG</strain>
    </source>
</reference>
<evidence type="ECO:0000313" key="2">
    <source>
        <dbReference type="EMBL" id="KAI8579202.1"/>
    </source>
</evidence>
<dbReference type="GeneID" id="75914733"/>
<gene>
    <name evidence="2" type="ORF">K450DRAFT_243245</name>
</gene>
<evidence type="ECO:0000256" key="1">
    <source>
        <dbReference type="SAM" id="MobiDB-lite"/>
    </source>
</evidence>
<name>A0AAD5E999_UMBRA</name>
<reference evidence="2" key="2">
    <citation type="journal article" date="2022" name="Proc. Natl. Acad. Sci. U.S.A.">
        <title>Diploid-dominant life cycles characterize the early evolution of Fungi.</title>
        <authorList>
            <person name="Amses K.R."/>
            <person name="Simmons D.R."/>
            <person name="Longcore J.E."/>
            <person name="Mondo S.J."/>
            <person name="Seto K."/>
            <person name="Jeronimo G.H."/>
            <person name="Bonds A.E."/>
            <person name="Quandt C.A."/>
            <person name="Davis W.J."/>
            <person name="Chang Y."/>
            <person name="Federici B.A."/>
            <person name="Kuo A."/>
            <person name="LaButti K."/>
            <person name="Pangilinan J."/>
            <person name="Andreopoulos W."/>
            <person name="Tritt A."/>
            <person name="Riley R."/>
            <person name="Hundley H."/>
            <person name="Johnson J."/>
            <person name="Lipzen A."/>
            <person name="Barry K."/>
            <person name="Lang B.F."/>
            <person name="Cuomo C.A."/>
            <person name="Buchler N.E."/>
            <person name="Grigoriev I.V."/>
            <person name="Spatafora J.W."/>
            <person name="Stajich J.E."/>
            <person name="James T.Y."/>
        </authorList>
    </citation>
    <scope>NUCLEOTIDE SEQUENCE</scope>
    <source>
        <strain evidence="2">AG</strain>
    </source>
</reference>
<proteinExistence type="predicted"/>
<keyword evidence="3" id="KW-1185">Reference proteome</keyword>